<evidence type="ECO:0000256" key="1">
    <source>
        <dbReference type="ARBA" id="ARBA00022722"/>
    </source>
</evidence>
<dbReference type="GO" id="GO:0051607">
    <property type="term" value="P:defense response to virus"/>
    <property type="evidence" value="ECO:0007669"/>
    <property type="project" value="UniProtKB-UniRule"/>
</dbReference>
<dbReference type="NCBIfam" id="TIGR00287">
    <property type="entry name" value="cas1"/>
    <property type="match status" value="1"/>
</dbReference>
<evidence type="ECO:0000256" key="6">
    <source>
        <dbReference type="ARBA" id="ARBA00023118"/>
    </source>
</evidence>
<dbReference type="GO" id="GO:0003677">
    <property type="term" value="F:DNA binding"/>
    <property type="evidence" value="ECO:0007669"/>
    <property type="project" value="UniProtKB-KW"/>
</dbReference>
<dbReference type="PANTHER" id="PTHR34353:SF2">
    <property type="entry name" value="CRISPR-ASSOCIATED ENDONUCLEASE CAS1 1"/>
    <property type="match status" value="1"/>
</dbReference>
<dbReference type="KEGG" id="ddd:Dda3937_02862"/>
<gene>
    <name evidence="10" type="primary">cas1</name>
    <name evidence="11" type="ordered locus">Dda3937_02862</name>
</gene>
<feature type="binding site" evidence="10">
    <location>
        <position position="170"/>
    </location>
    <ligand>
        <name>Mn(2+)</name>
        <dbReference type="ChEBI" id="CHEBI:29035"/>
    </ligand>
</feature>
<dbReference type="InterPro" id="IPR002729">
    <property type="entry name" value="CRISPR-assoc_Cas1"/>
</dbReference>
<dbReference type="CDD" id="cd09721">
    <property type="entry name" value="Cas1_I-C"/>
    <property type="match status" value="1"/>
</dbReference>
<dbReference type="GO" id="GO:0046872">
    <property type="term" value="F:metal ion binding"/>
    <property type="evidence" value="ECO:0007669"/>
    <property type="project" value="UniProtKB-UniRule"/>
</dbReference>
<dbReference type="GO" id="GO:0043571">
    <property type="term" value="P:maintenance of CRISPR repeat elements"/>
    <property type="evidence" value="ECO:0007669"/>
    <property type="project" value="UniProtKB-UniRule"/>
</dbReference>
<dbReference type="Pfam" id="PF01867">
    <property type="entry name" value="Cas_Cas1"/>
    <property type="match status" value="1"/>
</dbReference>
<keyword evidence="4 10" id="KW-0378">Hydrolase</keyword>
<keyword evidence="5 10" id="KW-0460">Magnesium</keyword>
<dbReference type="Proteomes" id="UP000006859">
    <property type="component" value="Chromosome"/>
</dbReference>
<evidence type="ECO:0000313" key="12">
    <source>
        <dbReference type="Proteomes" id="UP000006859"/>
    </source>
</evidence>
<dbReference type="eggNOG" id="COG1518">
    <property type="taxonomic scope" value="Bacteria"/>
</dbReference>
<protein>
    <recommendedName>
        <fullName evidence="10">CRISPR-associated endonuclease Cas1</fullName>
        <ecNumber evidence="10">3.1.-.-</ecNumber>
    </recommendedName>
</protein>
<evidence type="ECO:0000256" key="9">
    <source>
        <dbReference type="ARBA" id="ARBA00038592"/>
    </source>
</evidence>
<dbReference type="GO" id="GO:0004520">
    <property type="term" value="F:DNA endonuclease activity"/>
    <property type="evidence" value="ECO:0007669"/>
    <property type="project" value="InterPro"/>
</dbReference>
<dbReference type="STRING" id="198628.Dda3937_02862"/>
<organism evidence="11 12">
    <name type="scientific">Dickeya dadantii (strain 3937)</name>
    <name type="common">Erwinia chrysanthemi (strain 3937)</name>
    <dbReference type="NCBI Taxonomy" id="198628"/>
    <lineage>
        <taxon>Bacteria</taxon>
        <taxon>Pseudomonadati</taxon>
        <taxon>Pseudomonadota</taxon>
        <taxon>Gammaproteobacteria</taxon>
        <taxon>Enterobacterales</taxon>
        <taxon>Pectobacteriaceae</taxon>
        <taxon>Dickeya</taxon>
    </lineage>
</organism>
<feature type="binding site" evidence="10">
    <location>
        <position position="237"/>
    </location>
    <ligand>
        <name>Mn(2+)</name>
        <dbReference type="ChEBI" id="CHEBI:29035"/>
    </ligand>
</feature>
<keyword evidence="8 10" id="KW-0464">Manganese</keyword>
<comment type="similarity">
    <text evidence="10">Belongs to the CRISPR-associated endonuclease Cas1 family.</text>
</comment>
<reference evidence="11 12" key="1">
    <citation type="journal article" date="2011" name="J. Bacteriol.">
        <title>Genome sequence of the plant-pathogenic bacterium Dickeya dadantii 3937.</title>
        <authorList>
            <person name="Glasner J.D."/>
            <person name="Yang C.H."/>
            <person name="Reverchon S."/>
            <person name="Hugouvieux-Cotte-Pattat N."/>
            <person name="Condemine G."/>
            <person name="Bohin J.P."/>
            <person name="Van Gijsegem F."/>
            <person name="Yang S."/>
            <person name="Franza T."/>
            <person name="Expert D."/>
            <person name="Plunkett G. III"/>
            <person name="San Francisco M.J."/>
            <person name="Charkowski A.O."/>
            <person name="Py B."/>
            <person name="Bell K."/>
            <person name="Rauscher L."/>
            <person name="Rodriguez-Palenzuela P."/>
            <person name="Toussaint A."/>
            <person name="Holeva M.C."/>
            <person name="He S.Y."/>
            <person name="Douet V."/>
            <person name="Boccara M."/>
            <person name="Blanco C."/>
            <person name="Toth I."/>
            <person name="Anderson B.D."/>
            <person name="Biehl B.S."/>
            <person name="Mau B."/>
            <person name="Flynn S.M."/>
            <person name="Barras F."/>
            <person name="Lindeberg M."/>
            <person name="Birch P.R."/>
            <person name="Tsuyumu S."/>
            <person name="Shi X."/>
            <person name="Hibbing M."/>
            <person name="Yap M.N."/>
            <person name="Carpentier M."/>
            <person name="Dassa E."/>
            <person name="Umehara M."/>
            <person name="Kim J.F."/>
            <person name="Rusch M."/>
            <person name="Soni P."/>
            <person name="Mayhew G.F."/>
            <person name="Fouts D.E."/>
            <person name="Gill S.R."/>
            <person name="Blattner F.R."/>
            <person name="Keen N.T."/>
            <person name="Perna N.T."/>
        </authorList>
    </citation>
    <scope>NUCLEOTIDE SEQUENCE [LARGE SCALE GENOMIC DNA]</scope>
    <source>
        <strain evidence="11 12">3937</strain>
    </source>
</reference>
<dbReference type="InterPro" id="IPR050646">
    <property type="entry name" value="Cas1"/>
</dbReference>
<evidence type="ECO:0000256" key="10">
    <source>
        <dbReference type="HAMAP-Rule" id="MF_01470"/>
    </source>
</evidence>
<feature type="binding site" evidence="10">
    <location>
        <position position="252"/>
    </location>
    <ligand>
        <name>Mn(2+)</name>
        <dbReference type="ChEBI" id="CHEBI:29035"/>
    </ligand>
</feature>
<dbReference type="Gene3D" id="3.100.10.20">
    <property type="entry name" value="CRISPR-associated endonuclease Cas1, N-terminal domain"/>
    <property type="match status" value="1"/>
</dbReference>
<dbReference type="AlphaFoldDB" id="E0SIE2"/>
<dbReference type="PANTHER" id="PTHR34353">
    <property type="entry name" value="CRISPR-ASSOCIATED ENDONUCLEASE CAS1 1"/>
    <property type="match status" value="1"/>
</dbReference>
<keyword evidence="6 10" id="KW-0051">Antiviral defense</keyword>
<proteinExistence type="inferred from homology"/>
<evidence type="ECO:0000256" key="3">
    <source>
        <dbReference type="ARBA" id="ARBA00022759"/>
    </source>
</evidence>
<dbReference type="NCBIfam" id="TIGR03640">
    <property type="entry name" value="cas1_DVULG"/>
    <property type="match status" value="1"/>
</dbReference>
<dbReference type="EMBL" id="CP002038">
    <property type="protein sequence ID" value="ADM97823.1"/>
    <property type="molecule type" value="Genomic_DNA"/>
</dbReference>
<keyword evidence="3 10" id="KW-0255">Endonuclease</keyword>
<evidence type="ECO:0000256" key="7">
    <source>
        <dbReference type="ARBA" id="ARBA00023125"/>
    </source>
</evidence>
<dbReference type="HOGENOM" id="CLU_052779_1_0_6"/>
<dbReference type="HAMAP" id="MF_01470">
    <property type="entry name" value="Cas1"/>
    <property type="match status" value="1"/>
</dbReference>
<comment type="subunit">
    <text evidence="9 10">Homodimer, forms a heterotetramer with a Cas2 homodimer.</text>
</comment>
<comment type="function">
    <text evidence="10">CRISPR (clustered regularly interspaced short palindromic repeat), is an adaptive immune system that provides protection against mobile genetic elements (viruses, transposable elements and conjugative plasmids). CRISPR clusters contain spacers, sequences complementary to antecedent mobile elements, and target invading nucleic acids. CRISPR clusters are transcribed and processed into CRISPR RNA (crRNA). Acts as a dsDNA endonuclease. Involved in the integration of spacer DNA into the CRISPR cassette.</text>
</comment>
<keyword evidence="1 10" id="KW-0540">Nuclease</keyword>
<evidence type="ECO:0000313" key="11">
    <source>
        <dbReference type="EMBL" id="ADM97823.1"/>
    </source>
</evidence>
<dbReference type="Gene3D" id="1.20.120.920">
    <property type="entry name" value="CRISPR-associated endonuclease Cas1, C-terminal domain"/>
    <property type="match status" value="1"/>
</dbReference>
<name>E0SIE2_DICD3</name>
<accession>E0SIE2</accession>
<evidence type="ECO:0000256" key="8">
    <source>
        <dbReference type="ARBA" id="ARBA00023211"/>
    </source>
</evidence>
<dbReference type="InterPro" id="IPR042206">
    <property type="entry name" value="CRISPR-assoc_Cas1_C"/>
</dbReference>
<dbReference type="EC" id="3.1.-.-" evidence="10"/>
<dbReference type="InterPro" id="IPR019856">
    <property type="entry name" value="CRISPR-assoc_Cas1_DVULG"/>
</dbReference>
<evidence type="ECO:0000256" key="2">
    <source>
        <dbReference type="ARBA" id="ARBA00022723"/>
    </source>
</evidence>
<dbReference type="InterPro" id="IPR042211">
    <property type="entry name" value="CRISPR-assoc_Cas1_N"/>
</dbReference>
<dbReference type="GO" id="GO:0016787">
    <property type="term" value="F:hydrolase activity"/>
    <property type="evidence" value="ECO:0007669"/>
    <property type="project" value="UniProtKB-KW"/>
</dbReference>
<evidence type="ECO:0000256" key="5">
    <source>
        <dbReference type="ARBA" id="ARBA00022842"/>
    </source>
</evidence>
<keyword evidence="12" id="KW-1185">Reference proteome</keyword>
<keyword evidence="7 10" id="KW-0238">DNA-binding</keyword>
<comment type="cofactor">
    <cofactor evidence="10">
        <name>Mg(2+)</name>
        <dbReference type="ChEBI" id="CHEBI:18420"/>
    </cofactor>
    <cofactor evidence="10">
        <name>Mn(2+)</name>
        <dbReference type="ChEBI" id="CHEBI:29035"/>
    </cofactor>
</comment>
<sequence length="346" mass="39258">MWKTEMKKLQNSLYITRDGAWLHKERETLLIEQTVDGQRQKLLQVPIHSVGNIFCFGNVLVSPQLMGFCGENGTQLSFFDQFGRFLARVVGRQSGNVLLRRAQFQASTTQAATLARHILTAKIQSSRRVLLRHLRTYGDNPALQAAADRLRQIVAELPAKTDIERLRGLEGEAASHYFGVFDLLIAARRELRFNGRSRRPPRDPVNALLSFFYAILSKEISGALQGVGLDPQVGFLHQERPGRDSLALDLLEEFRAPLVDRLVLTLINRQQVTMQDFTTDVLGGVTLKDEARKRVLQAWQARKQEEITHPFLNEKVAVGLLPHMQAMLLARHLRGDLAHYPPYVLR</sequence>
<evidence type="ECO:0000256" key="4">
    <source>
        <dbReference type="ARBA" id="ARBA00022801"/>
    </source>
</evidence>
<keyword evidence="2 10" id="KW-0479">Metal-binding</keyword>